<evidence type="ECO:0000313" key="1">
    <source>
        <dbReference type="EMBL" id="OZC11033.1"/>
    </source>
</evidence>
<gene>
    <name evidence="1" type="ORF">X798_01859</name>
</gene>
<dbReference type="AlphaFoldDB" id="A0A238C0Q3"/>
<protein>
    <submittedName>
        <fullName evidence="1">Uncharacterized protein</fullName>
    </submittedName>
</protein>
<keyword evidence="2" id="KW-1185">Reference proteome</keyword>
<name>A0A238C0Q3_9BILA</name>
<dbReference type="Proteomes" id="UP000242913">
    <property type="component" value="Unassembled WGS sequence"/>
</dbReference>
<proteinExistence type="predicted"/>
<accession>A0A238C0Q3</accession>
<reference evidence="1 2" key="1">
    <citation type="submission" date="2015-12" db="EMBL/GenBank/DDBJ databases">
        <title>Draft genome of the nematode, Onchocerca flexuosa.</title>
        <authorList>
            <person name="Mitreva M."/>
        </authorList>
    </citation>
    <scope>NUCLEOTIDE SEQUENCE [LARGE SCALE GENOMIC DNA]</scope>
    <source>
        <strain evidence="1">Red Deer</strain>
    </source>
</reference>
<dbReference type="EMBL" id="KZ269982">
    <property type="protein sequence ID" value="OZC11033.1"/>
    <property type="molecule type" value="Genomic_DNA"/>
</dbReference>
<sequence>MSKDCSIRYEFVASTRECKSNSNYVKWSIENVNHDFNNICQLSTDHVFFQILKNKELIQFSSRNSISQKKNFTISADLIGLTATKL</sequence>
<evidence type="ECO:0000313" key="2">
    <source>
        <dbReference type="Proteomes" id="UP000242913"/>
    </source>
</evidence>
<organism evidence="1 2">
    <name type="scientific">Onchocerca flexuosa</name>
    <dbReference type="NCBI Taxonomy" id="387005"/>
    <lineage>
        <taxon>Eukaryota</taxon>
        <taxon>Metazoa</taxon>
        <taxon>Ecdysozoa</taxon>
        <taxon>Nematoda</taxon>
        <taxon>Chromadorea</taxon>
        <taxon>Rhabditida</taxon>
        <taxon>Spirurina</taxon>
        <taxon>Spiruromorpha</taxon>
        <taxon>Filarioidea</taxon>
        <taxon>Onchocercidae</taxon>
        <taxon>Onchocerca</taxon>
    </lineage>
</organism>